<keyword evidence="4 9" id="KW-0813">Transport</keyword>
<protein>
    <recommendedName>
        <fullName evidence="9">Riboflavin transporter</fullName>
    </recommendedName>
</protein>
<dbReference type="GO" id="GO:0005886">
    <property type="term" value="C:plasma membrane"/>
    <property type="evidence" value="ECO:0007669"/>
    <property type="project" value="UniProtKB-SubCell"/>
</dbReference>
<evidence type="ECO:0000313" key="11">
    <source>
        <dbReference type="Proteomes" id="UP000663866"/>
    </source>
</evidence>
<feature type="non-terminal residue" evidence="10">
    <location>
        <position position="70"/>
    </location>
</feature>
<gene>
    <name evidence="10" type="ORF">OVN521_LOCUS41594</name>
</gene>
<comment type="similarity">
    <text evidence="3 9">Belongs to the riboflavin transporter family.</text>
</comment>
<evidence type="ECO:0000256" key="9">
    <source>
        <dbReference type="RuleBase" id="RU368035"/>
    </source>
</evidence>
<evidence type="ECO:0000256" key="1">
    <source>
        <dbReference type="ARBA" id="ARBA00000215"/>
    </source>
</evidence>
<comment type="caution">
    <text evidence="9">Lacks conserved residue(s) required for the propagation of feature annotation.</text>
</comment>
<comment type="function">
    <text evidence="9">Plasma membrane transporter mediating the uptake by cells of the water soluble vitamin B2/riboflavin that plays a key role in biochemical oxidation-reduction reactions of the carbohydrate, lipid, and amino acid metabolism.</text>
</comment>
<proteinExistence type="inferred from homology"/>
<keyword evidence="7 9" id="KW-1133">Transmembrane helix</keyword>
<dbReference type="EMBL" id="CAJOBG010055599">
    <property type="protein sequence ID" value="CAF4516295.1"/>
    <property type="molecule type" value="Genomic_DNA"/>
</dbReference>
<reference evidence="10" key="1">
    <citation type="submission" date="2021-02" db="EMBL/GenBank/DDBJ databases">
        <authorList>
            <person name="Nowell W R."/>
        </authorList>
    </citation>
    <scope>NUCLEOTIDE SEQUENCE</scope>
</reference>
<evidence type="ECO:0000256" key="7">
    <source>
        <dbReference type="ARBA" id="ARBA00022989"/>
    </source>
</evidence>
<keyword evidence="6 9" id="KW-0812">Transmembrane</keyword>
<evidence type="ECO:0000313" key="10">
    <source>
        <dbReference type="EMBL" id="CAF4516295.1"/>
    </source>
</evidence>
<name>A0A820WEP6_9BILA</name>
<dbReference type="AlphaFoldDB" id="A0A820WEP6"/>
<keyword evidence="8 9" id="KW-0472">Membrane</keyword>
<keyword evidence="5 9" id="KW-1003">Cell membrane</keyword>
<comment type="subcellular location">
    <subcellularLocation>
        <location evidence="2 9">Cell membrane</location>
        <topology evidence="2 9">Multi-pass membrane protein</topology>
    </subcellularLocation>
</comment>
<evidence type="ECO:0000256" key="8">
    <source>
        <dbReference type="ARBA" id="ARBA00023136"/>
    </source>
</evidence>
<sequence length="70" mass="7569">MFLLLAQGVGGEATCVLTINGTSLEPIYSEPRFSVKIYILLLGCIMAVSLISFILLRWTNIVALADAVQP</sequence>
<keyword evidence="11" id="KW-1185">Reference proteome</keyword>
<evidence type="ECO:0000256" key="6">
    <source>
        <dbReference type="ARBA" id="ARBA00022692"/>
    </source>
</evidence>
<dbReference type="InterPro" id="IPR009357">
    <property type="entry name" value="Riboflavin_transptr"/>
</dbReference>
<organism evidence="10 11">
    <name type="scientific">Rotaria magnacalcarata</name>
    <dbReference type="NCBI Taxonomy" id="392030"/>
    <lineage>
        <taxon>Eukaryota</taxon>
        <taxon>Metazoa</taxon>
        <taxon>Spiralia</taxon>
        <taxon>Gnathifera</taxon>
        <taxon>Rotifera</taxon>
        <taxon>Eurotatoria</taxon>
        <taxon>Bdelloidea</taxon>
        <taxon>Philodinida</taxon>
        <taxon>Philodinidae</taxon>
        <taxon>Rotaria</taxon>
    </lineage>
</organism>
<feature type="transmembrane region" description="Helical" evidence="9">
    <location>
        <begin position="37"/>
        <end position="56"/>
    </location>
</feature>
<dbReference type="Pfam" id="PF06237">
    <property type="entry name" value="SLC52_ribofla_tr"/>
    <property type="match status" value="1"/>
</dbReference>
<comment type="caution">
    <text evidence="10">The sequence shown here is derived from an EMBL/GenBank/DDBJ whole genome shotgun (WGS) entry which is preliminary data.</text>
</comment>
<evidence type="ECO:0000256" key="5">
    <source>
        <dbReference type="ARBA" id="ARBA00022475"/>
    </source>
</evidence>
<comment type="catalytic activity">
    <reaction evidence="1 9">
        <text>riboflavin(in) = riboflavin(out)</text>
        <dbReference type="Rhea" id="RHEA:35015"/>
        <dbReference type="ChEBI" id="CHEBI:57986"/>
    </reaction>
</comment>
<dbReference type="GO" id="GO:0032217">
    <property type="term" value="F:riboflavin transmembrane transporter activity"/>
    <property type="evidence" value="ECO:0007669"/>
    <property type="project" value="UniProtKB-UniRule"/>
</dbReference>
<dbReference type="Proteomes" id="UP000663866">
    <property type="component" value="Unassembled WGS sequence"/>
</dbReference>
<evidence type="ECO:0000256" key="2">
    <source>
        <dbReference type="ARBA" id="ARBA00004651"/>
    </source>
</evidence>
<evidence type="ECO:0000256" key="4">
    <source>
        <dbReference type="ARBA" id="ARBA00022448"/>
    </source>
</evidence>
<evidence type="ECO:0000256" key="3">
    <source>
        <dbReference type="ARBA" id="ARBA00006366"/>
    </source>
</evidence>
<accession>A0A820WEP6</accession>